<keyword evidence="3" id="KW-1185">Reference proteome</keyword>
<feature type="region of interest" description="Disordered" evidence="1">
    <location>
        <begin position="531"/>
        <end position="572"/>
    </location>
</feature>
<name>A0A9W7G956_9STRA</name>
<dbReference type="Proteomes" id="UP001165065">
    <property type="component" value="Unassembled WGS sequence"/>
</dbReference>
<feature type="region of interest" description="Disordered" evidence="1">
    <location>
        <begin position="428"/>
        <end position="473"/>
    </location>
</feature>
<feature type="compositionally biased region" description="Basic and acidic residues" evidence="1">
    <location>
        <begin position="547"/>
        <end position="563"/>
    </location>
</feature>
<dbReference type="GO" id="GO:0004029">
    <property type="term" value="F:aldehyde dehydrogenase (NAD+) activity"/>
    <property type="evidence" value="ECO:0007669"/>
    <property type="project" value="TreeGrafter"/>
</dbReference>
<evidence type="ECO:0000256" key="1">
    <source>
        <dbReference type="SAM" id="MobiDB-lite"/>
    </source>
</evidence>
<sequence>MPTAFISSLDSFASSVLSSYLSSSSYTVVGTVSSPSDLEAFPGSILSSDVEGVSAALGRSTVVVVNLQSTDHASLSTADSILSMMKFATPKSPTKLIVISSIGVWGSTVSSSGNPIDSTTFQWRVPSPTYTNHKRLEDLALSIASVSNLEVTVLCPGVLYGCGEEHFYMTFRDAWQYQTTPVLVPALSKSNGSNTLPTTHVLDLCSTVLTIARSMSSPVPAYTLLTDGPNATLAEITKSIASRLNGTSETRVMKDANYESVALEHPEFRILNLNLFVDNSKCGTAALSLKYAGAGIIGSMETVAKQFVEARSLEPIRVAITSPPGLTAATDALVKNLKGRYSLPLVTPITVVEMLLKEDEGSSKVRDEVAAVWNAEEGGKDLQKISPPLMARAFCRALQSAACKTQGYIMVGVPTSENNVNVVFSDEPVEKEGEEGEEQEQEEPAKGKDKGKKGKKGAAEEAAPVEKVEEREVNPLKAPTHVINLASSDEQLVDIITKANTKPPAEGEETETIDQEAVDKFKEELMEFRAQEKTFGQRPAVEEEEEKKENEDSKDAQDAKEGDEAVEISKSPATSVWGWMEEKCNAKVLHLPGDEAAAEELSSAFIPPGERQDTYIQQFIEDGQVPGITFMTDTTKVEEEKTPASPAQDAAPEAIEDPASVPAPALEAAPSPPSVPSSLLPHELVYEDVTLEEANEISSLTSEYRKFCSDNVMKEVTVGMMKILKSSSSDNVDVVDLLADHLIAEGKRMEKEGEEEARFNFDSLLQHVDALSSRILEGRRDDSTMATGTVFSGFSTSKA</sequence>
<dbReference type="GO" id="GO:0005737">
    <property type="term" value="C:cytoplasm"/>
    <property type="evidence" value="ECO:0007669"/>
    <property type="project" value="TreeGrafter"/>
</dbReference>
<dbReference type="SUPFAM" id="SSF51735">
    <property type="entry name" value="NAD(P)-binding Rossmann-fold domains"/>
    <property type="match status" value="1"/>
</dbReference>
<evidence type="ECO:0000313" key="2">
    <source>
        <dbReference type="EMBL" id="GMI36572.1"/>
    </source>
</evidence>
<reference evidence="3" key="1">
    <citation type="journal article" date="2023" name="Commun. Biol.">
        <title>Genome analysis of Parmales, the sister group of diatoms, reveals the evolutionary specialization of diatoms from phago-mixotrophs to photoautotrophs.</title>
        <authorList>
            <person name="Ban H."/>
            <person name="Sato S."/>
            <person name="Yoshikawa S."/>
            <person name="Yamada K."/>
            <person name="Nakamura Y."/>
            <person name="Ichinomiya M."/>
            <person name="Sato N."/>
            <person name="Blanc-Mathieu R."/>
            <person name="Endo H."/>
            <person name="Kuwata A."/>
            <person name="Ogata H."/>
        </authorList>
    </citation>
    <scope>NUCLEOTIDE SEQUENCE [LARGE SCALE GENOMIC DNA]</scope>
</reference>
<dbReference type="Gene3D" id="3.40.50.720">
    <property type="entry name" value="NAD(P)-binding Rossmann-like Domain"/>
    <property type="match status" value="1"/>
</dbReference>
<dbReference type="InterPro" id="IPR051783">
    <property type="entry name" value="NAD(P)-dependent_oxidoreduct"/>
</dbReference>
<dbReference type="AlphaFoldDB" id="A0A9W7G956"/>
<dbReference type="Gene3D" id="3.40.50.300">
    <property type="entry name" value="P-loop containing nucleotide triphosphate hydrolases"/>
    <property type="match status" value="1"/>
</dbReference>
<accession>A0A9W7G956</accession>
<dbReference type="OrthoDB" id="10262413at2759"/>
<feature type="compositionally biased region" description="Basic and acidic residues" evidence="1">
    <location>
        <begin position="464"/>
        <end position="473"/>
    </location>
</feature>
<proteinExistence type="predicted"/>
<dbReference type="InterPro" id="IPR027417">
    <property type="entry name" value="P-loop_NTPase"/>
</dbReference>
<evidence type="ECO:0000313" key="3">
    <source>
        <dbReference type="Proteomes" id="UP001165065"/>
    </source>
</evidence>
<organism evidence="2 3">
    <name type="scientific">Triparma columacea</name>
    <dbReference type="NCBI Taxonomy" id="722753"/>
    <lineage>
        <taxon>Eukaryota</taxon>
        <taxon>Sar</taxon>
        <taxon>Stramenopiles</taxon>
        <taxon>Ochrophyta</taxon>
        <taxon>Bolidophyceae</taxon>
        <taxon>Parmales</taxon>
        <taxon>Triparmaceae</taxon>
        <taxon>Triparma</taxon>
    </lineage>
</organism>
<dbReference type="PANTHER" id="PTHR48079">
    <property type="entry name" value="PROTEIN YEEZ"/>
    <property type="match status" value="1"/>
</dbReference>
<dbReference type="EMBL" id="BRYA01000066">
    <property type="protein sequence ID" value="GMI36572.1"/>
    <property type="molecule type" value="Genomic_DNA"/>
</dbReference>
<comment type="caution">
    <text evidence="2">The sequence shown here is derived from an EMBL/GenBank/DDBJ whole genome shotgun (WGS) entry which is preliminary data.</text>
</comment>
<protein>
    <submittedName>
        <fullName evidence="2">Uncharacterized protein</fullName>
    </submittedName>
</protein>
<feature type="compositionally biased region" description="Acidic residues" evidence="1">
    <location>
        <begin position="428"/>
        <end position="442"/>
    </location>
</feature>
<dbReference type="InterPro" id="IPR036291">
    <property type="entry name" value="NAD(P)-bd_dom_sf"/>
</dbReference>
<dbReference type="PANTHER" id="PTHR48079:SF6">
    <property type="entry name" value="NAD(P)-BINDING DOMAIN-CONTAINING PROTEIN-RELATED"/>
    <property type="match status" value="1"/>
</dbReference>
<gene>
    <name evidence="2" type="ORF">TrCOL_g1973</name>
</gene>